<feature type="region of interest" description="Disordered" evidence="1">
    <location>
        <begin position="421"/>
        <end position="455"/>
    </location>
</feature>
<proteinExistence type="predicted"/>
<comment type="caution">
    <text evidence="3">The sequence shown here is derived from an EMBL/GenBank/DDBJ whole genome shotgun (WGS) entry which is preliminary data.</text>
</comment>
<accession>A0A9P6TAY4</accession>
<feature type="transmembrane region" description="Helical" evidence="2">
    <location>
        <begin position="237"/>
        <end position="261"/>
    </location>
</feature>
<dbReference type="AlphaFoldDB" id="A0A9P6TAY4"/>
<keyword evidence="2" id="KW-0472">Membrane</keyword>
<evidence type="ECO:0000256" key="2">
    <source>
        <dbReference type="SAM" id="Phobius"/>
    </source>
</evidence>
<dbReference type="Proteomes" id="UP000886653">
    <property type="component" value="Unassembled WGS sequence"/>
</dbReference>
<dbReference type="OrthoDB" id="2503049at2759"/>
<sequence>MTLADRLPSWEAVVHQAGDGKNPFQQLLGTFEEMVYPKVPNQTFGILLGFAGVYLVAIFFCVGLLLIPFLRDREARKGQFWLYKKQYLFSSDTPYYIFNSRLSQDFARKAHVYAWLPGYFGFHVTAFGSLYTYLCSPRRIGSQLPYLLRPAVLNTIFFVIPILVVSQTVGWCFALFTNARTQNLAYLNFLTATEEALDYWAKYSTTKPDYEVLVLSRLSRYLNACDKFIVLERCASAFWAIIGLLLAIFYAGTVAALIRLVKSCIAVDSSKLCFKRTLEYDIEGQGVHPLQTTLGSVTFTAQPSTRRLKEGYVYLVGHCSVMLLCLLLDVAIGISLAVETERAVTDPKWRPITSWITLVGSCFVTISMLIHSWRISTERDTPQARLRLIHKSADEEEATPSGFIVANDKLYRKKEFRTIRPTEAELETRPKHTSSASGLSQETESGKPELIPEGL</sequence>
<keyword evidence="2" id="KW-0812">Transmembrane</keyword>
<evidence type="ECO:0000256" key="1">
    <source>
        <dbReference type="SAM" id="MobiDB-lite"/>
    </source>
</evidence>
<evidence type="ECO:0000313" key="4">
    <source>
        <dbReference type="Proteomes" id="UP000886653"/>
    </source>
</evidence>
<organism evidence="3 4">
    <name type="scientific">Cronartium quercuum f. sp. fusiforme G11</name>
    <dbReference type="NCBI Taxonomy" id="708437"/>
    <lineage>
        <taxon>Eukaryota</taxon>
        <taxon>Fungi</taxon>
        <taxon>Dikarya</taxon>
        <taxon>Basidiomycota</taxon>
        <taxon>Pucciniomycotina</taxon>
        <taxon>Pucciniomycetes</taxon>
        <taxon>Pucciniales</taxon>
        <taxon>Coleosporiaceae</taxon>
        <taxon>Cronartium</taxon>
    </lineage>
</organism>
<reference evidence="3" key="1">
    <citation type="submission" date="2013-11" db="EMBL/GenBank/DDBJ databases">
        <title>Genome sequence of the fusiform rust pathogen reveals effectors for host alternation and coevolution with pine.</title>
        <authorList>
            <consortium name="DOE Joint Genome Institute"/>
            <person name="Smith K."/>
            <person name="Pendleton A."/>
            <person name="Kubisiak T."/>
            <person name="Anderson C."/>
            <person name="Salamov A."/>
            <person name="Aerts A."/>
            <person name="Riley R."/>
            <person name="Clum A."/>
            <person name="Lindquist E."/>
            <person name="Ence D."/>
            <person name="Campbell M."/>
            <person name="Kronenberg Z."/>
            <person name="Feau N."/>
            <person name="Dhillon B."/>
            <person name="Hamelin R."/>
            <person name="Burleigh J."/>
            <person name="Smith J."/>
            <person name="Yandell M."/>
            <person name="Nelson C."/>
            <person name="Grigoriev I."/>
            <person name="Davis J."/>
        </authorList>
    </citation>
    <scope>NUCLEOTIDE SEQUENCE</scope>
    <source>
        <strain evidence="3">G11</strain>
    </source>
</reference>
<feature type="transmembrane region" description="Helical" evidence="2">
    <location>
        <begin position="312"/>
        <end position="332"/>
    </location>
</feature>
<protein>
    <submittedName>
        <fullName evidence="3">Uncharacterized protein</fullName>
    </submittedName>
</protein>
<feature type="transmembrane region" description="Helical" evidence="2">
    <location>
        <begin position="112"/>
        <end position="134"/>
    </location>
</feature>
<gene>
    <name evidence="3" type="ORF">CROQUDRAFT_671613</name>
</gene>
<evidence type="ECO:0000313" key="3">
    <source>
        <dbReference type="EMBL" id="KAG0145702.1"/>
    </source>
</evidence>
<dbReference type="EMBL" id="MU167272">
    <property type="protein sequence ID" value="KAG0145702.1"/>
    <property type="molecule type" value="Genomic_DNA"/>
</dbReference>
<keyword evidence="4" id="KW-1185">Reference proteome</keyword>
<keyword evidence="2" id="KW-1133">Transmembrane helix</keyword>
<feature type="compositionally biased region" description="Polar residues" evidence="1">
    <location>
        <begin position="433"/>
        <end position="443"/>
    </location>
</feature>
<feature type="compositionally biased region" description="Basic and acidic residues" evidence="1">
    <location>
        <begin position="421"/>
        <end position="430"/>
    </location>
</feature>
<feature type="transmembrane region" description="Helical" evidence="2">
    <location>
        <begin position="352"/>
        <end position="370"/>
    </location>
</feature>
<feature type="transmembrane region" description="Helical" evidence="2">
    <location>
        <begin position="44"/>
        <end position="70"/>
    </location>
</feature>
<name>A0A9P6TAY4_9BASI</name>
<feature type="transmembrane region" description="Helical" evidence="2">
    <location>
        <begin position="155"/>
        <end position="176"/>
    </location>
</feature>